<proteinExistence type="predicted"/>
<dbReference type="EMBL" id="JXRP01000018">
    <property type="protein sequence ID" value="KIL45356.1"/>
    <property type="molecule type" value="Genomic_DNA"/>
</dbReference>
<dbReference type="AlphaFoldDB" id="A0A0C2VLL4"/>
<comment type="caution">
    <text evidence="1">The sequence shown here is derived from an EMBL/GenBank/DDBJ whole genome shotgun (WGS) entry which is preliminary data.</text>
</comment>
<reference evidence="1 2" key="1">
    <citation type="submission" date="2015-01" db="EMBL/GenBank/DDBJ databases">
        <title>Genome sequencing of Jeotgalibacillus soli.</title>
        <authorList>
            <person name="Goh K.M."/>
            <person name="Chan K.-G."/>
            <person name="Yaakop A.S."/>
            <person name="Ee R."/>
            <person name="Gan H.M."/>
            <person name="Chan C.S."/>
        </authorList>
    </citation>
    <scope>NUCLEOTIDE SEQUENCE [LARGE SCALE GENOMIC DNA]</scope>
    <source>
        <strain evidence="1 2">P9</strain>
    </source>
</reference>
<dbReference type="Proteomes" id="UP000031938">
    <property type="component" value="Unassembled WGS sequence"/>
</dbReference>
<dbReference type="PATRIC" id="fig|889306.3.peg.2913"/>
<name>A0A0C2VLL4_9BACL</name>
<sequence>MYDQQIDQWSFYIDGDDEGIKQALDRGETRLVHQNGESIATFNCTTKKMSGIRIYGEVIVN</sequence>
<evidence type="ECO:0000313" key="1">
    <source>
        <dbReference type="EMBL" id="KIL45356.1"/>
    </source>
</evidence>
<dbReference type="RefSeq" id="WP_157841504.1">
    <property type="nucleotide sequence ID" value="NZ_JXRP01000018.1"/>
</dbReference>
<keyword evidence="2" id="KW-1185">Reference proteome</keyword>
<dbReference type="STRING" id="889306.KP78_29000"/>
<accession>A0A0C2VLL4</accession>
<evidence type="ECO:0000313" key="2">
    <source>
        <dbReference type="Proteomes" id="UP000031938"/>
    </source>
</evidence>
<gene>
    <name evidence="1" type="ORF">KP78_29000</name>
</gene>
<dbReference type="OrthoDB" id="6382410at2"/>
<organism evidence="1 2">
    <name type="scientific">Jeotgalibacillus soli</name>
    <dbReference type="NCBI Taxonomy" id="889306"/>
    <lineage>
        <taxon>Bacteria</taxon>
        <taxon>Bacillati</taxon>
        <taxon>Bacillota</taxon>
        <taxon>Bacilli</taxon>
        <taxon>Bacillales</taxon>
        <taxon>Caryophanaceae</taxon>
        <taxon>Jeotgalibacillus</taxon>
    </lineage>
</organism>
<protein>
    <submittedName>
        <fullName evidence="1">Uncharacterized protein</fullName>
    </submittedName>
</protein>